<keyword evidence="3" id="KW-1185">Reference proteome</keyword>
<protein>
    <submittedName>
        <fullName evidence="2">Uncharacterized protein</fullName>
    </submittedName>
</protein>
<dbReference type="EMBL" id="KZ293466">
    <property type="protein sequence ID" value="PBK62405.1"/>
    <property type="molecule type" value="Genomic_DNA"/>
</dbReference>
<dbReference type="Proteomes" id="UP000218334">
    <property type="component" value="Unassembled WGS sequence"/>
</dbReference>
<sequence>MFPWSGSQHDPSGATSFFVFLVVQMVYIPADLFFFARPSNEKTLSYHDSRELRLDSGHVLNRVR</sequence>
<accession>A0A2H3AUP1</accession>
<dbReference type="AlphaFoldDB" id="A0A2H3AUP1"/>
<keyword evidence="1" id="KW-1133">Transmembrane helix</keyword>
<evidence type="ECO:0000313" key="3">
    <source>
        <dbReference type="Proteomes" id="UP000218334"/>
    </source>
</evidence>
<evidence type="ECO:0000256" key="1">
    <source>
        <dbReference type="SAM" id="Phobius"/>
    </source>
</evidence>
<keyword evidence="1" id="KW-0812">Transmembrane</keyword>
<organism evidence="2 3">
    <name type="scientific">Armillaria solidipes</name>
    <dbReference type="NCBI Taxonomy" id="1076256"/>
    <lineage>
        <taxon>Eukaryota</taxon>
        <taxon>Fungi</taxon>
        <taxon>Dikarya</taxon>
        <taxon>Basidiomycota</taxon>
        <taxon>Agaricomycotina</taxon>
        <taxon>Agaricomycetes</taxon>
        <taxon>Agaricomycetidae</taxon>
        <taxon>Agaricales</taxon>
        <taxon>Marasmiineae</taxon>
        <taxon>Physalacriaceae</taxon>
        <taxon>Armillaria</taxon>
    </lineage>
</organism>
<gene>
    <name evidence="2" type="ORF">ARMSODRAFT_964113</name>
</gene>
<keyword evidence="1" id="KW-0472">Membrane</keyword>
<name>A0A2H3AUP1_9AGAR</name>
<reference evidence="3" key="1">
    <citation type="journal article" date="2017" name="Nat. Ecol. Evol.">
        <title>Genome expansion and lineage-specific genetic innovations in the forest pathogenic fungi Armillaria.</title>
        <authorList>
            <person name="Sipos G."/>
            <person name="Prasanna A.N."/>
            <person name="Walter M.C."/>
            <person name="O'Connor E."/>
            <person name="Balint B."/>
            <person name="Krizsan K."/>
            <person name="Kiss B."/>
            <person name="Hess J."/>
            <person name="Varga T."/>
            <person name="Slot J."/>
            <person name="Riley R."/>
            <person name="Boka B."/>
            <person name="Rigling D."/>
            <person name="Barry K."/>
            <person name="Lee J."/>
            <person name="Mihaltcheva S."/>
            <person name="LaButti K."/>
            <person name="Lipzen A."/>
            <person name="Waldron R."/>
            <person name="Moloney N.M."/>
            <person name="Sperisen C."/>
            <person name="Kredics L."/>
            <person name="Vagvoelgyi C."/>
            <person name="Patrignani A."/>
            <person name="Fitzpatrick D."/>
            <person name="Nagy I."/>
            <person name="Doyle S."/>
            <person name="Anderson J.B."/>
            <person name="Grigoriev I.V."/>
            <person name="Gueldener U."/>
            <person name="Muensterkoetter M."/>
            <person name="Nagy L.G."/>
        </authorList>
    </citation>
    <scope>NUCLEOTIDE SEQUENCE [LARGE SCALE GENOMIC DNA]</scope>
    <source>
        <strain evidence="3">28-4</strain>
    </source>
</reference>
<evidence type="ECO:0000313" key="2">
    <source>
        <dbReference type="EMBL" id="PBK62405.1"/>
    </source>
</evidence>
<proteinExistence type="predicted"/>
<feature type="transmembrane region" description="Helical" evidence="1">
    <location>
        <begin position="12"/>
        <end position="36"/>
    </location>
</feature>